<protein>
    <submittedName>
        <fullName evidence="1">Uncharacterized protein</fullName>
    </submittedName>
</protein>
<dbReference type="EMBL" id="JBGBZA010000002">
    <property type="protein sequence ID" value="MEY9319472.1"/>
    <property type="molecule type" value="Genomic_DNA"/>
</dbReference>
<name>A0ABV4F9C2_BRAEL</name>
<reference evidence="1 2" key="1">
    <citation type="submission" date="2024-07" db="EMBL/GenBank/DDBJ databases">
        <title>Genomic Encyclopedia of Type Strains, Phase V (KMG-V): Genome sequencing to study the core and pangenomes of soil and plant-associated prokaryotes.</title>
        <authorList>
            <person name="Whitman W."/>
        </authorList>
    </citation>
    <scope>NUCLEOTIDE SEQUENCE [LARGE SCALE GENOMIC DNA]</scope>
    <source>
        <strain evidence="1 2">USDA 415</strain>
    </source>
</reference>
<dbReference type="Proteomes" id="UP001565471">
    <property type="component" value="Unassembled WGS sequence"/>
</dbReference>
<gene>
    <name evidence="1" type="ORF">ABIF29_006271</name>
</gene>
<comment type="caution">
    <text evidence="1">The sequence shown here is derived from an EMBL/GenBank/DDBJ whole genome shotgun (WGS) entry which is preliminary data.</text>
</comment>
<proteinExistence type="predicted"/>
<evidence type="ECO:0000313" key="2">
    <source>
        <dbReference type="Proteomes" id="UP001565471"/>
    </source>
</evidence>
<keyword evidence="2" id="KW-1185">Reference proteome</keyword>
<dbReference type="RefSeq" id="WP_125459128.1">
    <property type="nucleotide sequence ID" value="NZ_JALJZB010000001.1"/>
</dbReference>
<sequence length="72" mass="7877">MLATLEVEAAQPPERKARAFRMPLAANSNVRAITGGDRLHEHLNISARSGDPVAIKAAQISRWTNSKIQLTE</sequence>
<evidence type="ECO:0000313" key="1">
    <source>
        <dbReference type="EMBL" id="MEY9319472.1"/>
    </source>
</evidence>
<accession>A0ABV4F9C2</accession>
<organism evidence="1 2">
    <name type="scientific">Bradyrhizobium elkanii</name>
    <dbReference type="NCBI Taxonomy" id="29448"/>
    <lineage>
        <taxon>Bacteria</taxon>
        <taxon>Pseudomonadati</taxon>
        <taxon>Pseudomonadota</taxon>
        <taxon>Alphaproteobacteria</taxon>
        <taxon>Hyphomicrobiales</taxon>
        <taxon>Nitrobacteraceae</taxon>
        <taxon>Bradyrhizobium</taxon>
    </lineage>
</organism>